<dbReference type="InterPro" id="IPR023393">
    <property type="entry name" value="START-like_dom_sf"/>
</dbReference>
<keyword evidence="2" id="KW-1185">Reference proteome</keyword>
<dbReference type="Pfam" id="PF10604">
    <property type="entry name" value="Polyketide_cyc2"/>
    <property type="match status" value="1"/>
</dbReference>
<dbReference type="InterPro" id="IPR019587">
    <property type="entry name" value="Polyketide_cyclase/dehydratase"/>
</dbReference>
<dbReference type="RefSeq" id="WP_036825536.1">
    <property type="nucleotide sequence ID" value="NZ_JGVO01000660.1"/>
</dbReference>
<evidence type="ECO:0000313" key="2">
    <source>
        <dbReference type="Proteomes" id="UP000241771"/>
    </source>
</evidence>
<evidence type="ECO:0000313" key="1">
    <source>
        <dbReference type="EMBL" id="PSW21250.1"/>
    </source>
</evidence>
<dbReference type="SUPFAM" id="SSF55961">
    <property type="entry name" value="Bet v1-like"/>
    <property type="match status" value="1"/>
</dbReference>
<sequence>MQGHKGIHWPDYYHPRHAQLHVSNELLIEVDAPPVWSLLVHAPYWPSWSNSKTSVQILNGDGVELTKGSLFRWKTTGMNFTCTVVEYVPNHRIAWRGKCGEVDMYHAWLIEPNDKGCRVITESTQRGGLTWLTRYFNTSRIASYHHKWLKQIQQQTCDT</sequence>
<dbReference type="CDD" id="cd07822">
    <property type="entry name" value="SRPBCC_4"/>
    <property type="match status" value="1"/>
</dbReference>
<dbReference type="AlphaFoldDB" id="A0A2T3NYC0"/>
<dbReference type="OrthoDB" id="838646at2"/>
<dbReference type="Gene3D" id="3.30.530.20">
    <property type="match status" value="1"/>
</dbReference>
<dbReference type="Proteomes" id="UP000241771">
    <property type="component" value="Unassembled WGS sequence"/>
</dbReference>
<organism evidence="1 2">
    <name type="scientific">Photobacterium sanctipauli</name>
    <dbReference type="NCBI Taxonomy" id="1342794"/>
    <lineage>
        <taxon>Bacteria</taxon>
        <taxon>Pseudomonadati</taxon>
        <taxon>Pseudomonadota</taxon>
        <taxon>Gammaproteobacteria</taxon>
        <taxon>Vibrionales</taxon>
        <taxon>Vibrionaceae</taxon>
        <taxon>Photobacterium</taxon>
    </lineage>
</organism>
<dbReference type="EMBL" id="PYMA01000002">
    <property type="protein sequence ID" value="PSW21250.1"/>
    <property type="molecule type" value="Genomic_DNA"/>
</dbReference>
<accession>A0A2T3NYC0</accession>
<proteinExistence type="predicted"/>
<name>A0A2T3NYC0_9GAMM</name>
<gene>
    <name evidence="1" type="ORF">C9I98_04710</name>
</gene>
<reference evidence="1 2" key="1">
    <citation type="submission" date="2018-01" db="EMBL/GenBank/DDBJ databases">
        <title>Whole genome sequencing of Histamine producing bacteria.</title>
        <authorList>
            <person name="Butler K."/>
        </authorList>
    </citation>
    <scope>NUCLEOTIDE SEQUENCE [LARGE SCALE GENOMIC DNA]</scope>
    <source>
        <strain evidence="1 2">DSM 100436</strain>
    </source>
</reference>
<protein>
    <submittedName>
        <fullName evidence="1">SRPBCC domain-containing protein</fullName>
    </submittedName>
</protein>
<comment type="caution">
    <text evidence="1">The sequence shown here is derived from an EMBL/GenBank/DDBJ whole genome shotgun (WGS) entry which is preliminary data.</text>
</comment>